<keyword evidence="1" id="KW-0472">Membrane</keyword>
<feature type="transmembrane region" description="Helical" evidence="1">
    <location>
        <begin position="168"/>
        <end position="189"/>
    </location>
</feature>
<gene>
    <name evidence="2" type="ORF">SAMN02745164_00574</name>
</gene>
<feature type="transmembrane region" description="Helical" evidence="1">
    <location>
        <begin position="91"/>
        <end position="111"/>
    </location>
</feature>
<dbReference type="Pfam" id="PF11750">
    <property type="entry name" value="DUF3307"/>
    <property type="match status" value="1"/>
</dbReference>
<evidence type="ECO:0000313" key="2">
    <source>
        <dbReference type="EMBL" id="SHE51593.1"/>
    </source>
</evidence>
<evidence type="ECO:0000313" key="3">
    <source>
        <dbReference type="Proteomes" id="UP000184334"/>
    </source>
</evidence>
<evidence type="ECO:0000256" key="1">
    <source>
        <dbReference type="SAM" id="Phobius"/>
    </source>
</evidence>
<keyword evidence="3" id="KW-1185">Reference proteome</keyword>
<dbReference type="EMBL" id="FQUI01000006">
    <property type="protein sequence ID" value="SHE51593.1"/>
    <property type="molecule type" value="Genomic_DNA"/>
</dbReference>
<proteinExistence type="predicted"/>
<keyword evidence="1" id="KW-0812">Transmembrane</keyword>
<dbReference type="STRING" id="1122195.SAMN02745164_00574"/>
<feature type="transmembrane region" description="Helical" evidence="1">
    <location>
        <begin position="33"/>
        <end position="52"/>
    </location>
</feature>
<accession>A0A1M4U4L5</accession>
<feature type="transmembrane region" description="Helical" evidence="1">
    <location>
        <begin position="123"/>
        <end position="143"/>
    </location>
</feature>
<protein>
    <recommendedName>
        <fullName evidence="4">DUF3307 domain-containing protein</fullName>
    </recommendedName>
</protein>
<dbReference type="InterPro" id="IPR021737">
    <property type="entry name" value="Phage_phiKZ_Orf197"/>
</dbReference>
<dbReference type="Proteomes" id="UP000184334">
    <property type="component" value="Unassembled WGS sequence"/>
</dbReference>
<organism evidence="2 3">
    <name type="scientific">Marinitoga hydrogenitolerans (strain DSM 16785 / JCM 12826 / AT1271)</name>
    <dbReference type="NCBI Taxonomy" id="1122195"/>
    <lineage>
        <taxon>Bacteria</taxon>
        <taxon>Thermotogati</taxon>
        <taxon>Thermotogota</taxon>
        <taxon>Thermotogae</taxon>
        <taxon>Petrotogales</taxon>
        <taxon>Petrotogaceae</taxon>
        <taxon>Marinitoga</taxon>
    </lineage>
</organism>
<evidence type="ECO:0008006" key="4">
    <source>
        <dbReference type="Google" id="ProtNLM"/>
    </source>
</evidence>
<comment type="caution">
    <text evidence="2">The sequence shown here is derived from an EMBL/GenBank/DDBJ whole genome shotgun (WGS) entry which is preliminary data.</text>
</comment>
<sequence>MIENIFFTFLLSHLVGDYVFQTSYIAKYKNSKVPVLLLHIFIIFISMFILLLPSSLNLKNLSIILFLTLIHFSIDSLKFKNRAKKSFNSHTYYILDQVMHFSSLMLVSLFYNPQNLFISLQYTKIISIALFNAYFISLLFYMIDGFKKPYKRDYLGYIFRMALPFIKYYNNILFLIFSFIFIMFSILLMIKKEEINTRSELGPLSLSIIITYLTIWR</sequence>
<keyword evidence="1" id="KW-1133">Transmembrane helix</keyword>
<name>A0A1M4U4L5_MARH1</name>
<feature type="transmembrane region" description="Helical" evidence="1">
    <location>
        <begin position="6"/>
        <end position="26"/>
    </location>
</feature>
<feature type="transmembrane region" description="Helical" evidence="1">
    <location>
        <begin position="58"/>
        <end position="79"/>
    </location>
</feature>
<dbReference type="OrthoDB" id="49526at2"/>
<dbReference type="AlphaFoldDB" id="A0A1M4U4L5"/>
<reference evidence="2" key="1">
    <citation type="submission" date="2016-11" db="EMBL/GenBank/DDBJ databases">
        <authorList>
            <person name="Varghese N."/>
            <person name="Submissions S."/>
        </authorList>
    </citation>
    <scope>NUCLEOTIDE SEQUENCE [LARGE SCALE GENOMIC DNA]</scope>
    <source>
        <strain evidence="2">DSM 16785</strain>
    </source>
</reference>
<dbReference type="RefSeq" id="WP_072863252.1">
    <property type="nucleotide sequence ID" value="NZ_FQUI01000006.1"/>
</dbReference>